<dbReference type="PROSITE" id="PS50893">
    <property type="entry name" value="ABC_TRANSPORTER_2"/>
    <property type="match status" value="1"/>
</dbReference>
<gene>
    <name evidence="5" type="ORF">OMAG_002032</name>
</gene>
<dbReference type="Gene3D" id="3.40.50.300">
    <property type="entry name" value="P-loop containing nucleotide triphosphate hydrolases"/>
    <property type="match status" value="1"/>
</dbReference>
<evidence type="ECO:0000256" key="2">
    <source>
        <dbReference type="ARBA" id="ARBA00022741"/>
    </source>
</evidence>
<dbReference type="Pfam" id="PF00005">
    <property type="entry name" value="ABC_tran"/>
    <property type="match status" value="1"/>
</dbReference>
<evidence type="ECO:0000259" key="4">
    <source>
        <dbReference type="PROSITE" id="PS50893"/>
    </source>
</evidence>
<evidence type="ECO:0000313" key="6">
    <source>
        <dbReference type="Proteomes" id="UP000033428"/>
    </source>
</evidence>
<dbReference type="PANTHER" id="PTHR43023">
    <property type="entry name" value="PROTEIN TRIGALACTOSYLDIACYLGLYCEROL 3, CHLOROPLASTIC"/>
    <property type="match status" value="1"/>
</dbReference>
<protein>
    <submittedName>
        <fullName evidence="5">Organic solvent ABC transporter ATP-binding protein</fullName>
    </submittedName>
</protein>
<dbReference type="SUPFAM" id="SSF52540">
    <property type="entry name" value="P-loop containing nucleoside triphosphate hydrolases"/>
    <property type="match status" value="1"/>
</dbReference>
<dbReference type="PANTHER" id="PTHR43023:SF6">
    <property type="entry name" value="INTERMEMBRANE PHOSPHOLIPID TRANSPORT SYSTEM ATP-BINDING PROTEIN MLAF"/>
    <property type="match status" value="1"/>
</dbReference>
<reference evidence="5 6" key="1">
    <citation type="submission" date="2015-02" db="EMBL/GenBank/DDBJ databases">
        <title>Single-cell genomics of uncultivated deep-branching MTB reveals a conserved set of magnetosome genes.</title>
        <authorList>
            <person name="Kolinko S."/>
            <person name="Richter M."/>
            <person name="Glockner F.O."/>
            <person name="Brachmann A."/>
            <person name="Schuler D."/>
        </authorList>
    </citation>
    <scope>NUCLEOTIDE SEQUENCE [LARGE SCALE GENOMIC DNA]</scope>
    <source>
        <strain evidence="5">SKK-01</strain>
    </source>
</reference>
<keyword evidence="6" id="KW-1185">Reference proteome</keyword>
<dbReference type="AlphaFoldDB" id="A0A0F0CRP1"/>
<dbReference type="SMART" id="SM00382">
    <property type="entry name" value="AAA"/>
    <property type="match status" value="1"/>
</dbReference>
<dbReference type="InterPro" id="IPR017871">
    <property type="entry name" value="ABC_transporter-like_CS"/>
</dbReference>
<evidence type="ECO:0000256" key="3">
    <source>
        <dbReference type="ARBA" id="ARBA00022840"/>
    </source>
</evidence>
<keyword evidence="2" id="KW-0547">Nucleotide-binding</keyword>
<proteinExistence type="predicted"/>
<dbReference type="EMBL" id="JYNY01000403">
    <property type="protein sequence ID" value="KJJ84115.1"/>
    <property type="molecule type" value="Genomic_DNA"/>
</dbReference>
<dbReference type="CDD" id="cd03261">
    <property type="entry name" value="ABC_Org_Solvent_Resistant"/>
    <property type="match status" value="1"/>
</dbReference>
<name>A0A0F0CRP1_9BACT</name>
<dbReference type="InterPro" id="IPR027417">
    <property type="entry name" value="P-loop_NTPase"/>
</dbReference>
<dbReference type="PROSITE" id="PS00211">
    <property type="entry name" value="ABC_TRANSPORTER_1"/>
    <property type="match status" value="1"/>
</dbReference>
<dbReference type="GO" id="GO:0005524">
    <property type="term" value="F:ATP binding"/>
    <property type="evidence" value="ECO:0007669"/>
    <property type="project" value="UniProtKB-KW"/>
</dbReference>
<evidence type="ECO:0000256" key="1">
    <source>
        <dbReference type="ARBA" id="ARBA00022448"/>
    </source>
</evidence>
<sequence>MEVNMDTQEQEAVIEVVDLVRKFGSRTVLDGVNLKVYRGETFVIMGGSGCGKSTLLRHIIGNLKPTSGMIKLLGTDITHLEGQELDRVRKKIGMSFQSSALFDSMTVGENVSLPLREHTKLEKNVIDIMVTMKLELVGLRGFEHLMPSQLSGGMKKRVGLARAIAMEPSIVFYDEPTAGLDPIMSAVIDKLIVDLSKKLFITSVVVTHDMKSVMNIADRIAMLHEGKVLAIGTPLEIQNSDNPIIRQFISGSFDGPITFFQQKDDYLDDLTK</sequence>
<dbReference type="InterPro" id="IPR003439">
    <property type="entry name" value="ABC_transporter-like_ATP-bd"/>
</dbReference>
<dbReference type="GO" id="GO:0016887">
    <property type="term" value="F:ATP hydrolysis activity"/>
    <property type="evidence" value="ECO:0007669"/>
    <property type="project" value="InterPro"/>
</dbReference>
<accession>A0A0F0CRP1</accession>
<dbReference type="Proteomes" id="UP000033428">
    <property type="component" value="Unassembled WGS sequence"/>
</dbReference>
<comment type="caution">
    <text evidence="5">The sequence shown here is derived from an EMBL/GenBank/DDBJ whole genome shotgun (WGS) entry which is preliminary data.</text>
</comment>
<dbReference type="InterPro" id="IPR003593">
    <property type="entry name" value="AAA+_ATPase"/>
</dbReference>
<keyword evidence="3 5" id="KW-0067">ATP-binding</keyword>
<feature type="domain" description="ABC transporter" evidence="4">
    <location>
        <begin position="14"/>
        <end position="250"/>
    </location>
</feature>
<organism evidence="5 6">
    <name type="scientific">Candidatus Omnitrophus magneticus</name>
    <dbReference type="NCBI Taxonomy" id="1609969"/>
    <lineage>
        <taxon>Bacteria</taxon>
        <taxon>Pseudomonadati</taxon>
        <taxon>Candidatus Omnitrophota</taxon>
        <taxon>Candidatus Omnitrophus</taxon>
    </lineage>
</organism>
<evidence type="ECO:0000313" key="5">
    <source>
        <dbReference type="EMBL" id="KJJ84115.1"/>
    </source>
</evidence>
<keyword evidence="1" id="KW-0813">Transport</keyword>